<evidence type="ECO:0000313" key="2">
    <source>
        <dbReference type="Proteomes" id="UP000028924"/>
    </source>
</evidence>
<sequence length="57" mass="5998">MPVWGCGVTTCNRGGCLQRVHRCNRHSTAMATPSTAPGGSPRQQLGGVVCTLVHHGR</sequence>
<dbReference type="KEGG" id="apro:F751_1056"/>
<evidence type="ECO:0000313" key="1">
    <source>
        <dbReference type="EMBL" id="KFM23360.1"/>
    </source>
</evidence>
<organism evidence="1 2">
    <name type="scientific">Auxenochlorella protothecoides</name>
    <name type="common">Green microalga</name>
    <name type="synonym">Chlorella protothecoides</name>
    <dbReference type="NCBI Taxonomy" id="3075"/>
    <lineage>
        <taxon>Eukaryota</taxon>
        <taxon>Viridiplantae</taxon>
        <taxon>Chlorophyta</taxon>
        <taxon>core chlorophytes</taxon>
        <taxon>Trebouxiophyceae</taxon>
        <taxon>Chlorellales</taxon>
        <taxon>Chlorellaceae</taxon>
        <taxon>Auxenochlorella</taxon>
    </lineage>
</organism>
<reference evidence="1 2" key="1">
    <citation type="journal article" date="2014" name="BMC Genomics">
        <title>Oil accumulation mechanisms of the oleaginous microalga Chlorella protothecoides revealed through its genome, transcriptomes, and proteomes.</title>
        <authorList>
            <person name="Gao C."/>
            <person name="Wang Y."/>
            <person name="Shen Y."/>
            <person name="Yan D."/>
            <person name="He X."/>
            <person name="Dai J."/>
            <person name="Wu Q."/>
        </authorList>
    </citation>
    <scope>NUCLEOTIDE SEQUENCE [LARGE SCALE GENOMIC DNA]</scope>
    <source>
        <strain evidence="1 2">0710</strain>
    </source>
</reference>
<gene>
    <name evidence="1" type="ORF">F751_1056</name>
</gene>
<dbReference type="AlphaFoldDB" id="A0A087SCA6"/>
<accession>A0A087SCA6</accession>
<proteinExistence type="predicted"/>
<dbReference type="Proteomes" id="UP000028924">
    <property type="component" value="Unassembled WGS sequence"/>
</dbReference>
<protein>
    <submittedName>
        <fullName evidence="1">Uncharacterized protein</fullName>
    </submittedName>
</protein>
<dbReference type="EMBL" id="KL662090">
    <property type="protein sequence ID" value="KFM23360.1"/>
    <property type="molecule type" value="Genomic_DNA"/>
</dbReference>
<keyword evidence="2" id="KW-1185">Reference proteome</keyword>
<dbReference type="GeneID" id="23612447"/>
<dbReference type="RefSeq" id="XP_011396230.1">
    <property type="nucleotide sequence ID" value="XM_011397928.1"/>
</dbReference>
<name>A0A087SCA6_AUXPR</name>